<evidence type="ECO:0000313" key="2">
    <source>
        <dbReference type="Proteomes" id="UP000006241"/>
    </source>
</evidence>
<proteinExistence type="predicted"/>
<dbReference type="HOGENOM" id="CLU_2467432_0_0_10"/>
<dbReference type="RefSeq" id="WP_003009399.1">
    <property type="nucleotide sequence ID" value="NZ_GG668632.1"/>
</dbReference>
<dbReference type="EMBL" id="ACHB01000079">
    <property type="protein sequence ID" value="EEI90851.1"/>
    <property type="molecule type" value="Genomic_DNA"/>
</dbReference>
<sequence>MASSIENTDIKGIIHNLKNRKPAELAVDCTLPLSQEVNREGLEQRHRFYKRLPENNFPVWREERAEMNRIFLTEILKIISGCLVCQQE</sequence>
<accession>C2G1E2</accession>
<organism evidence="1 2">
    <name type="scientific">Sphingobacterium spiritivorum ATCC 33300</name>
    <dbReference type="NCBI Taxonomy" id="525372"/>
    <lineage>
        <taxon>Bacteria</taxon>
        <taxon>Pseudomonadati</taxon>
        <taxon>Bacteroidota</taxon>
        <taxon>Sphingobacteriia</taxon>
        <taxon>Sphingobacteriales</taxon>
        <taxon>Sphingobacteriaceae</taxon>
        <taxon>Sphingobacterium</taxon>
    </lineage>
</organism>
<protein>
    <submittedName>
        <fullName evidence="1">Uncharacterized protein</fullName>
    </submittedName>
</protein>
<reference evidence="1 2" key="1">
    <citation type="submission" date="2009-01" db="EMBL/GenBank/DDBJ databases">
        <authorList>
            <person name="Qin X."/>
            <person name="Bachman B."/>
            <person name="Battles P."/>
            <person name="Bell A."/>
            <person name="Bess C."/>
            <person name="Bickham C."/>
            <person name="Chaboub L."/>
            <person name="Chen D."/>
            <person name="Coyle M."/>
            <person name="Deiros D.R."/>
            <person name="Dinh H."/>
            <person name="Forbes L."/>
            <person name="Fowler G."/>
            <person name="Francisco L."/>
            <person name="Fu Q."/>
            <person name="Gubbala S."/>
            <person name="Hale W."/>
            <person name="Han Y."/>
            <person name="Hemphill L."/>
            <person name="Highlander S.K."/>
            <person name="Hirani K."/>
            <person name="Hogues M."/>
            <person name="Jackson L."/>
            <person name="Jakkamsetti A."/>
            <person name="Javaid M."/>
            <person name="Jiang H."/>
            <person name="Korchina V."/>
            <person name="Kovar C."/>
            <person name="Lara F."/>
            <person name="Lee S."/>
            <person name="Mata R."/>
            <person name="Mathew T."/>
            <person name="Moen C."/>
            <person name="Morales K."/>
            <person name="Munidasa M."/>
            <person name="Nazareth L."/>
            <person name="Ngo R."/>
            <person name="Nguyen L."/>
            <person name="Okwuonu G."/>
            <person name="Ongeri F."/>
            <person name="Patil S."/>
            <person name="Petrosino J."/>
            <person name="Pham C."/>
            <person name="Pham P."/>
            <person name="Pu L.-L."/>
            <person name="Puazo M."/>
            <person name="Raj R."/>
            <person name="Reid J."/>
            <person name="Rouhana J."/>
            <person name="Saada N."/>
            <person name="Shang Y."/>
            <person name="Simmons D."/>
            <person name="Thornton R."/>
            <person name="Warren J."/>
            <person name="Weissenberger G."/>
            <person name="Zhang J."/>
            <person name="Zhang L."/>
            <person name="Zhou C."/>
            <person name="Zhu D."/>
            <person name="Muzny D."/>
            <person name="Worley K."/>
            <person name="Gibbs R."/>
        </authorList>
    </citation>
    <scope>NUCLEOTIDE SEQUENCE [LARGE SCALE GENOMIC DNA]</scope>
    <source>
        <strain evidence="1 2">ATCC 33300</strain>
    </source>
</reference>
<dbReference type="Proteomes" id="UP000006241">
    <property type="component" value="Unassembled WGS sequence"/>
</dbReference>
<gene>
    <name evidence="1" type="ORF">HMPREF0765_3398</name>
</gene>
<evidence type="ECO:0000313" key="1">
    <source>
        <dbReference type="EMBL" id="EEI90851.1"/>
    </source>
</evidence>
<comment type="caution">
    <text evidence="1">The sequence shown here is derived from an EMBL/GenBank/DDBJ whole genome shotgun (WGS) entry which is preliminary data.</text>
</comment>
<dbReference type="AlphaFoldDB" id="C2G1E2"/>
<name>C2G1E2_SPHSI</name>